<gene>
    <name evidence="1" type="ORF">Mal4_18990</name>
</gene>
<name>A0A517Z551_9PLAN</name>
<dbReference type="KEGG" id="mri:Mal4_18990"/>
<reference evidence="1 2" key="1">
    <citation type="submission" date="2019-02" db="EMBL/GenBank/DDBJ databases">
        <title>Deep-cultivation of Planctomycetes and their phenomic and genomic characterization uncovers novel biology.</title>
        <authorList>
            <person name="Wiegand S."/>
            <person name="Jogler M."/>
            <person name="Boedeker C."/>
            <person name="Pinto D."/>
            <person name="Vollmers J."/>
            <person name="Rivas-Marin E."/>
            <person name="Kohn T."/>
            <person name="Peeters S.H."/>
            <person name="Heuer A."/>
            <person name="Rast P."/>
            <person name="Oberbeckmann S."/>
            <person name="Bunk B."/>
            <person name="Jeske O."/>
            <person name="Meyerdierks A."/>
            <person name="Storesund J.E."/>
            <person name="Kallscheuer N."/>
            <person name="Luecker S."/>
            <person name="Lage O.M."/>
            <person name="Pohl T."/>
            <person name="Merkel B.J."/>
            <person name="Hornburger P."/>
            <person name="Mueller R.-W."/>
            <person name="Bruemmer F."/>
            <person name="Labrenz M."/>
            <person name="Spormann A.M."/>
            <person name="Op den Camp H."/>
            <person name="Overmann J."/>
            <person name="Amann R."/>
            <person name="Jetten M.S.M."/>
            <person name="Mascher T."/>
            <person name="Medema M.H."/>
            <person name="Devos D.P."/>
            <person name="Kaster A.-K."/>
            <person name="Ovreas L."/>
            <person name="Rohde M."/>
            <person name="Galperin M.Y."/>
            <person name="Jogler C."/>
        </authorList>
    </citation>
    <scope>NUCLEOTIDE SEQUENCE [LARGE SCALE GENOMIC DNA]</scope>
    <source>
        <strain evidence="1 2">Mal4</strain>
    </source>
</reference>
<organism evidence="1 2">
    <name type="scientific">Maioricimonas rarisocia</name>
    <dbReference type="NCBI Taxonomy" id="2528026"/>
    <lineage>
        <taxon>Bacteria</taxon>
        <taxon>Pseudomonadati</taxon>
        <taxon>Planctomycetota</taxon>
        <taxon>Planctomycetia</taxon>
        <taxon>Planctomycetales</taxon>
        <taxon>Planctomycetaceae</taxon>
        <taxon>Maioricimonas</taxon>
    </lineage>
</organism>
<dbReference type="RefSeq" id="WP_145368513.1">
    <property type="nucleotide sequence ID" value="NZ_CP036275.1"/>
</dbReference>
<proteinExistence type="predicted"/>
<dbReference type="EMBL" id="CP036275">
    <property type="protein sequence ID" value="QDU37584.1"/>
    <property type="molecule type" value="Genomic_DNA"/>
</dbReference>
<sequence length="159" mass="17939">MDRLYRKAGIQFRYPEDWELSEEGGSSELSVTVSDEGTSFWSVTLLRDRPSPEHVLDAAVEAFRDDYAEVDVYPTMTEIAHRPAFARDIEFVYLEMLNSAFLRAFQDEQHTVLVFYQATDTELDEVGPVFEAICASVHCGIDASAPPLLPPGEDEETLQ</sequence>
<protein>
    <submittedName>
        <fullName evidence="1">Uncharacterized protein</fullName>
    </submittedName>
</protein>
<dbReference type="Proteomes" id="UP000320496">
    <property type="component" value="Chromosome"/>
</dbReference>
<evidence type="ECO:0000313" key="1">
    <source>
        <dbReference type="EMBL" id="QDU37584.1"/>
    </source>
</evidence>
<dbReference type="AlphaFoldDB" id="A0A517Z551"/>
<keyword evidence="2" id="KW-1185">Reference proteome</keyword>
<dbReference type="OrthoDB" id="213056at2"/>
<evidence type="ECO:0000313" key="2">
    <source>
        <dbReference type="Proteomes" id="UP000320496"/>
    </source>
</evidence>
<accession>A0A517Z551</accession>